<dbReference type="Gramene" id="Pp3c2_14320V3.1">
    <property type="protein sequence ID" value="PAC:32935611.CDS.1"/>
    <property type="gene ID" value="Pp3c2_14320"/>
</dbReference>
<dbReference type="InParanoid" id="A0A2K1L1H4"/>
<dbReference type="EnsemblPlants" id="Pp3c2_14320V3.2">
    <property type="protein sequence ID" value="PAC:32935612.CDS.1"/>
    <property type="gene ID" value="Pp3c2_14320"/>
</dbReference>
<gene>
    <name evidence="1" type="ORF">PHYPA_002672</name>
</gene>
<reference evidence="1 3" key="2">
    <citation type="journal article" date="2018" name="Plant J.">
        <title>The Physcomitrella patens chromosome-scale assembly reveals moss genome structure and evolution.</title>
        <authorList>
            <person name="Lang D."/>
            <person name="Ullrich K.K."/>
            <person name="Murat F."/>
            <person name="Fuchs J."/>
            <person name="Jenkins J."/>
            <person name="Haas F.B."/>
            <person name="Piednoel M."/>
            <person name="Gundlach H."/>
            <person name="Van Bel M."/>
            <person name="Meyberg R."/>
            <person name="Vives C."/>
            <person name="Morata J."/>
            <person name="Symeonidi A."/>
            <person name="Hiss M."/>
            <person name="Muchero W."/>
            <person name="Kamisugi Y."/>
            <person name="Saleh O."/>
            <person name="Blanc G."/>
            <person name="Decker E.L."/>
            <person name="van Gessel N."/>
            <person name="Grimwood J."/>
            <person name="Hayes R.D."/>
            <person name="Graham S.W."/>
            <person name="Gunter L.E."/>
            <person name="McDaniel S.F."/>
            <person name="Hoernstein S.N.W."/>
            <person name="Larsson A."/>
            <person name="Li F.W."/>
            <person name="Perroud P.F."/>
            <person name="Phillips J."/>
            <person name="Ranjan P."/>
            <person name="Rokshar D.S."/>
            <person name="Rothfels C.J."/>
            <person name="Schneider L."/>
            <person name="Shu S."/>
            <person name="Stevenson D.W."/>
            <person name="Thummler F."/>
            <person name="Tillich M."/>
            <person name="Villarreal Aguilar J.C."/>
            <person name="Widiez T."/>
            <person name="Wong G.K."/>
            <person name="Wymore A."/>
            <person name="Zhang Y."/>
            <person name="Zimmer A.D."/>
            <person name="Quatrano R.S."/>
            <person name="Mayer K.F.X."/>
            <person name="Goodstein D."/>
            <person name="Casacuberta J.M."/>
            <person name="Vandepoele K."/>
            <person name="Reski R."/>
            <person name="Cuming A.C."/>
            <person name="Tuskan G.A."/>
            <person name="Maumus F."/>
            <person name="Salse J."/>
            <person name="Schmutz J."/>
            <person name="Rensing S.A."/>
        </authorList>
    </citation>
    <scope>NUCLEOTIDE SEQUENCE [LARGE SCALE GENOMIC DNA]</scope>
    <source>
        <strain evidence="2 3">cv. Gransden 2004</strain>
    </source>
</reference>
<dbReference type="Gramene" id="Pp3c2_14320V3.2">
    <property type="protein sequence ID" value="PAC:32935612.CDS.1"/>
    <property type="gene ID" value="Pp3c2_14320"/>
</dbReference>
<sequence>MMIHFEQLRFLMQRERVVQYWMTHESSNATSRSSKISGLKAGNRLQNCLAKY</sequence>
<keyword evidence="3" id="KW-1185">Reference proteome</keyword>
<name>A0A2K1L1H4_PHYPA</name>
<evidence type="ECO:0000313" key="1">
    <source>
        <dbReference type="EMBL" id="PNR59880.1"/>
    </source>
</evidence>
<evidence type="ECO:0000313" key="3">
    <source>
        <dbReference type="Proteomes" id="UP000006727"/>
    </source>
</evidence>
<protein>
    <submittedName>
        <fullName evidence="1 2">Uncharacterized protein</fullName>
    </submittedName>
</protein>
<dbReference type="EMBL" id="ABEU02000002">
    <property type="protein sequence ID" value="PNR59880.1"/>
    <property type="molecule type" value="Genomic_DNA"/>
</dbReference>
<proteinExistence type="predicted"/>
<evidence type="ECO:0000313" key="2">
    <source>
        <dbReference type="EnsemblPlants" id="PAC:32935611.CDS.1"/>
    </source>
</evidence>
<dbReference type="AlphaFoldDB" id="A0A2K1L1H4"/>
<dbReference type="EnsemblPlants" id="Pp3c2_14320V3.1">
    <property type="protein sequence ID" value="PAC:32935611.CDS.1"/>
    <property type="gene ID" value="Pp3c2_14320"/>
</dbReference>
<organism evidence="1">
    <name type="scientific">Physcomitrium patens</name>
    <name type="common">Spreading-leaved earth moss</name>
    <name type="synonym">Physcomitrella patens</name>
    <dbReference type="NCBI Taxonomy" id="3218"/>
    <lineage>
        <taxon>Eukaryota</taxon>
        <taxon>Viridiplantae</taxon>
        <taxon>Streptophyta</taxon>
        <taxon>Embryophyta</taxon>
        <taxon>Bryophyta</taxon>
        <taxon>Bryophytina</taxon>
        <taxon>Bryopsida</taxon>
        <taxon>Funariidae</taxon>
        <taxon>Funariales</taxon>
        <taxon>Funariaceae</taxon>
        <taxon>Physcomitrium</taxon>
    </lineage>
</organism>
<accession>A0A2K1L1H4</accession>
<reference evidence="1 3" key="1">
    <citation type="journal article" date="2008" name="Science">
        <title>The Physcomitrella genome reveals evolutionary insights into the conquest of land by plants.</title>
        <authorList>
            <person name="Rensing S."/>
            <person name="Lang D."/>
            <person name="Zimmer A."/>
            <person name="Terry A."/>
            <person name="Salamov A."/>
            <person name="Shapiro H."/>
            <person name="Nishiyama T."/>
            <person name="Perroud P.-F."/>
            <person name="Lindquist E."/>
            <person name="Kamisugi Y."/>
            <person name="Tanahashi T."/>
            <person name="Sakakibara K."/>
            <person name="Fujita T."/>
            <person name="Oishi K."/>
            <person name="Shin-I T."/>
            <person name="Kuroki Y."/>
            <person name="Toyoda A."/>
            <person name="Suzuki Y."/>
            <person name="Hashimoto A."/>
            <person name="Yamaguchi K."/>
            <person name="Sugano A."/>
            <person name="Kohara Y."/>
            <person name="Fujiyama A."/>
            <person name="Anterola A."/>
            <person name="Aoki S."/>
            <person name="Ashton N."/>
            <person name="Barbazuk W.B."/>
            <person name="Barker E."/>
            <person name="Bennetzen J."/>
            <person name="Bezanilla M."/>
            <person name="Blankenship R."/>
            <person name="Cho S.H."/>
            <person name="Dutcher S."/>
            <person name="Estelle M."/>
            <person name="Fawcett J.A."/>
            <person name="Gundlach H."/>
            <person name="Hanada K."/>
            <person name="Heyl A."/>
            <person name="Hicks K.A."/>
            <person name="Hugh J."/>
            <person name="Lohr M."/>
            <person name="Mayer K."/>
            <person name="Melkozernov A."/>
            <person name="Murata T."/>
            <person name="Nelson D."/>
            <person name="Pils B."/>
            <person name="Prigge M."/>
            <person name="Reiss B."/>
            <person name="Renner T."/>
            <person name="Rombauts S."/>
            <person name="Rushton P."/>
            <person name="Sanderfoot A."/>
            <person name="Schween G."/>
            <person name="Shiu S.-H."/>
            <person name="Stueber K."/>
            <person name="Theodoulou F.L."/>
            <person name="Tu H."/>
            <person name="Van de Peer Y."/>
            <person name="Verrier P.J."/>
            <person name="Waters E."/>
            <person name="Wood A."/>
            <person name="Yang L."/>
            <person name="Cove D."/>
            <person name="Cuming A."/>
            <person name="Hasebe M."/>
            <person name="Lucas S."/>
            <person name="Mishler D.B."/>
            <person name="Reski R."/>
            <person name="Grigoriev I."/>
            <person name="Quatrano R.S."/>
            <person name="Boore J.L."/>
        </authorList>
    </citation>
    <scope>NUCLEOTIDE SEQUENCE [LARGE SCALE GENOMIC DNA]</scope>
    <source>
        <strain evidence="2 3">cv. Gransden 2004</strain>
    </source>
</reference>
<reference evidence="2" key="3">
    <citation type="submission" date="2020-12" db="UniProtKB">
        <authorList>
            <consortium name="EnsemblPlants"/>
        </authorList>
    </citation>
    <scope>IDENTIFICATION</scope>
</reference>
<dbReference type="Proteomes" id="UP000006727">
    <property type="component" value="Chromosome 2"/>
</dbReference>